<dbReference type="AlphaFoldDB" id="B9S6Y5"/>
<protein>
    <recommendedName>
        <fullName evidence="3">F-box associated domain-containing protein</fullName>
    </recommendedName>
</protein>
<dbReference type="PANTHER" id="PTHR35546:SF70">
    <property type="entry name" value="F-BOX PROTEIN INTERACTION DOMAIN PROTEIN"/>
    <property type="match status" value="1"/>
</dbReference>
<dbReference type="InParanoid" id="B9S6Y5"/>
<reference evidence="2" key="1">
    <citation type="journal article" date="2010" name="Nat. Biotechnol.">
        <title>Draft genome sequence of the oilseed species Ricinus communis.</title>
        <authorList>
            <person name="Chan A.P."/>
            <person name="Crabtree J."/>
            <person name="Zhao Q."/>
            <person name="Lorenzi H."/>
            <person name="Orvis J."/>
            <person name="Puiu D."/>
            <person name="Melake-Berhan A."/>
            <person name="Jones K.M."/>
            <person name="Redman J."/>
            <person name="Chen G."/>
            <person name="Cahoon E.B."/>
            <person name="Gedil M."/>
            <person name="Stanke M."/>
            <person name="Haas B.J."/>
            <person name="Wortman J.R."/>
            <person name="Fraser-Liggett C.M."/>
            <person name="Ravel J."/>
            <person name="Rabinowicz P.D."/>
        </authorList>
    </citation>
    <scope>NUCLEOTIDE SEQUENCE [LARGE SCALE GENOMIC DNA]</scope>
    <source>
        <strain evidence="2">cv. Hale</strain>
    </source>
</reference>
<proteinExistence type="predicted"/>
<dbReference type="EMBL" id="EQ973883">
    <property type="protein sequence ID" value="EEF40564.1"/>
    <property type="molecule type" value="Genomic_DNA"/>
</dbReference>
<organism evidence="1 2">
    <name type="scientific">Ricinus communis</name>
    <name type="common">Castor bean</name>
    <dbReference type="NCBI Taxonomy" id="3988"/>
    <lineage>
        <taxon>Eukaryota</taxon>
        <taxon>Viridiplantae</taxon>
        <taxon>Streptophyta</taxon>
        <taxon>Embryophyta</taxon>
        <taxon>Tracheophyta</taxon>
        <taxon>Spermatophyta</taxon>
        <taxon>Magnoliopsida</taxon>
        <taxon>eudicotyledons</taxon>
        <taxon>Gunneridae</taxon>
        <taxon>Pentapetalae</taxon>
        <taxon>rosids</taxon>
        <taxon>fabids</taxon>
        <taxon>Malpighiales</taxon>
        <taxon>Euphorbiaceae</taxon>
        <taxon>Acalyphoideae</taxon>
        <taxon>Acalypheae</taxon>
        <taxon>Ricinus</taxon>
    </lineage>
</organism>
<name>B9S6Y5_RICCO</name>
<sequence length="297" mass="34547">MSKQLFNLPQPDITRRVIGSGLAFDGHHRYQVVLVHVVGDGKEVVIDDLEMEIFSSDTGKWRRSHPDNLFLPVVAVPDFEFSELKTTPLFSNGAIHWELSGYLLVYKVNSECCELIELPNSSEDWSWQATLIYRRCLWESQGRVHYTYNDFDGIQTWVLLHEDDHDYYSDHSIYDRKKFRWALAQSVNYQDLSLKHQEAYLHLGQREWEPYDVSPLAFCEDSETMYLQIPGFVVSYNTRTKVMEKACTYKFPSMNFNCCSFLPFTIADSTFHQETASALLEGVAELPIKENLDTFSF</sequence>
<dbReference type="InterPro" id="IPR055290">
    <property type="entry name" value="At3g26010-like"/>
</dbReference>
<dbReference type="eggNOG" id="ENOG502S0ZC">
    <property type="taxonomic scope" value="Eukaryota"/>
</dbReference>
<evidence type="ECO:0000313" key="1">
    <source>
        <dbReference type="EMBL" id="EEF40564.1"/>
    </source>
</evidence>
<gene>
    <name evidence="1" type="ORF">RCOM_1329550</name>
</gene>
<dbReference type="Proteomes" id="UP000008311">
    <property type="component" value="Unassembled WGS sequence"/>
</dbReference>
<keyword evidence="2" id="KW-1185">Reference proteome</keyword>
<evidence type="ECO:0000313" key="2">
    <source>
        <dbReference type="Proteomes" id="UP000008311"/>
    </source>
</evidence>
<dbReference type="PANTHER" id="PTHR35546">
    <property type="entry name" value="F-BOX PROTEIN INTERACTION DOMAIN PROTEIN-RELATED"/>
    <property type="match status" value="1"/>
</dbReference>
<accession>B9S6Y5</accession>
<evidence type="ECO:0008006" key="3">
    <source>
        <dbReference type="Google" id="ProtNLM"/>
    </source>
</evidence>